<comment type="caution">
    <text evidence="17">The sequence shown here is derived from an EMBL/GenBank/DDBJ whole genome shotgun (WGS) entry which is preliminary data.</text>
</comment>
<evidence type="ECO:0000256" key="6">
    <source>
        <dbReference type="ARBA" id="ARBA00022737"/>
    </source>
</evidence>
<dbReference type="SMART" id="SM00408">
    <property type="entry name" value="IGc2"/>
    <property type="match status" value="3"/>
</dbReference>
<evidence type="ECO:0000256" key="1">
    <source>
        <dbReference type="ARBA" id="ARBA00004302"/>
    </source>
</evidence>
<feature type="compositionally biased region" description="Basic and acidic residues" evidence="12">
    <location>
        <begin position="939"/>
        <end position="952"/>
    </location>
</feature>
<feature type="domain" description="BPTI/Kunitz inhibitor" evidence="13">
    <location>
        <begin position="2143"/>
        <end position="2193"/>
    </location>
</feature>
<keyword evidence="10" id="KW-0393">Immunoglobulin domain</keyword>
<feature type="domain" description="BPTI/Kunitz inhibitor" evidence="13">
    <location>
        <begin position="2012"/>
        <end position="2062"/>
    </location>
</feature>
<evidence type="ECO:0000313" key="18">
    <source>
        <dbReference type="Proteomes" id="UP001431783"/>
    </source>
</evidence>
<dbReference type="CDD" id="cd22639">
    <property type="entry name" value="Kunitz_papilin_lacunin-like"/>
    <property type="match status" value="1"/>
</dbReference>
<dbReference type="FunFam" id="2.60.40.10:FF:000107">
    <property type="entry name" value="Myosin, light chain kinase a"/>
    <property type="match status" value="1"/>
</dbReference>
<feature type="compositionally biased region" description="Low complexity" evidence="12">
    <location>
        <begin position="1082"/>
        <end position="1163"/>
    </location>
</feature>
<dbReference type="InterPro" id="IPR050439">
    <property type="entry name" value="ADAMTS_ADAMTS-like"/>
</dbReference>
<evidence type="ECO:0000256" key="10">
    <source>
        <dbReference type="ARBA" id="ARBA00023319"/>
    </source>
</evidence>
<dbReference type="EMBL" id="JARQZJ010000101">
    <property type="protein sequence ID" value="KAK9886678.1"/>
    <property type="molecule type" value="Genomic_DNA"/>
</dbReference>
<feature type="domain" description="BPTI/Kunitz inhibitor" evidence="13">
    <location>
        <begin position="2218"/>
        <end position="2268"/>
    </location>
</feature>
<dbReference type="Pfam" id="PF13927">
    <property type="entry name" value="Ig_3"/>
    <property type="match status" value="1"/>
</dbReference>
<dbReference type="SMART" id="SM00217">
    <property type="entry name" value="WAP"/>
    <property type="match status" value="1"/>
</dbReference>
<keyword evidence="8" id="KW-0722">Serine protease inhibitor</keyword>
<keyword evidence="5" id="KW-0732">Signal</keyword>
<dbReference type="Gene3D" id="2.60.120.830">
    <property type="match status" value="1"/>
</dbReference>
<feature type="region of interest" description="Disordered" evidence="12">
    <location>
        <begin position="990"/>
        <end position="1025"/>
    </location>
</feature>
<evidence type="ECO:0000256" key="12">
    <source>
        <dbReference type="SAM" id="MobiDB-lite"/>
    </source>
</evidence>
<evidence type="ECO:0000259" key="14">
    <source>
        <dbReference type="PROSITE" id="PS50835"/>
    </source>
</evidence>
<dbReference type="PROSITE" id="PS50900">
    <property type="entry name" value="PLAC"/>
    <property type="match status" value="1"/>
</dbReference>
<evidence type="ECO:0000259" key="16">
    <source>
        <dbReference type="PROSITE" id="PS51390"/>
    </source>
</evidence>
<evidence type="ECO:0000259" key="15">
    <source>
        <dbReference type="PROSITE" id="PS50900"/>
    </source>
</evidence>
<dbReference type="GO" id="GO:0004222">
    <property type="term" value="F:metalloendopeptidase activity"/>
    <property type="evidence" value="ECO:0007669"/>
    <property type="project" value="TreeGrafter"/>
</dbReference>
<dbReference type="InterPro" id="IPR036179">
    <property type="entry name" value="Ig-like_dom_sf"/>
</dbReference>
<dbReference type="InterPro" id="IPR008197">
    <property type="entry name" value="WAP_dom"/>
</dbReference>
<keyword evidence="2" id="KW-0217">Developmental protein</keyword>
<feature type="region of interest" description="Disordered" evidence="12">
    <location>
        <begin position="1277"/>
        <end position="1351"/>
    </location>
</feature>
<feature type="compositionally biased region" description="Low complexity" evidence="12">
    <location>
        <begin position="1174"/>
        <end position="1190"/>
    </location>
</feature>
<feature type="domain" description="Ig-like" evidence="14">
    <location>
        <begin position="2644"/>
        <end position="2740"/>
    </location>
</feature>
<evidence type="ECO:0000256" key="5">
    <source>
        <dbReference type="ARBA" id="ARBA00022729"/>
    </source>
</evidence>
<dbReference type="SMART" id="SM00209">
    <property type="entry name" value="TSP1"/>
    <property type="match status" value="7"/>
</dbReference>
<keyword evidence="9 11" id="KW-1015">Disulfide bond</keyword>
<dbReference type="Gene3D" id="2.60.40.10">
    <property type="entry name" value="Immunoglobulins"/>
    <property type="match status" value="3"/>
</dbReference>
<keyword evidence="7" id="KW-0084">Basement membrane</keyword>
<dbReference type="InterPro" id="IPR007110">
    <property type="entry name" value="Ig-like_dom"/>
</dbReference>
<dbReference type="InterPro" id="IPR045371">
    <property type="entry name" value="ADAMTS_CR_3"/>
</dbReference>
<evidence type="ECO:0008006" key="19">
    <source>
        <dbReference type="Google" id="ProtNLM"/>
    </source>
</evidence>
<keyword evidence="3" id="KW-0964">Secreted</keyword>
<dbReference type="CDD" id="cd00109">
    <property type="entry name" value="Kunitz-type"/>
    <property type="match status" value="8"/>
</dbReference>
<feature type="compositionally biased region" description="Low complexity" evidence="12">
    <location>
        <begin position="1281"/>
        <end position="1304"/>
    </location>
</feature>
<dbReference type="GO" id="GO:0004867">
    <property type="term" value="F:serine-type endopeptidase inhibitor activity"/>
    <property type="evidence" value="ECO:0007669"/>
    <property type="project" value="UniProtKB-KW"/>
</dbReference>
<feature type="compositionally biased region" description="Low complexity" evidence="12">
    <location>
        <begin position="686"/>
        <end position="782"/>
    </location>
</feature>
<protein>
    <recommendedName>
        <fullName evidence="19">Papilin</fullName>
    </recommendedName>
</protein>
<dbReference type="FunFam" id="2.20.100.10:FF:000005">
    <property type="entry name" value="ADAM metallopeptidase with thrombospondin type 1 motif 9"/>
    <property type="match status" value="2"/>
</dbReference>
<dbReference type="Pfam" id="PF19030">
    <property type="entry name" value="TSP1_ADAMTS"/>
    <property type="match status" value="6"/>
</dbReference>
<dbReference type="Pfam" id="PF07679">
    <property type="entry name" value="I-set"/>
    <property type="match status" value="2"/>
</dbReference>
<feature type="domain" description="BPTI/Kunitz inhibitor" evidence="13">
    <location>
        <begin position="2086"/>
        <end position="2136"/>
    </location>
</feature>
<dbReference type="PRINTS" id="PR01857">
    <property type="entry name" value="ADAMTSFAMILY"/>
</dbReference>
<evidence type="ECO:0000256" key="7">
    <source>
        <dbReference type="ARBA" id="ARBA00022869"/>
    </source>
</evidence>
<evidence type="ECO:0000259" key="13">
    <source>
        <dbReference type="PROSITE" id="PS50279"/>
    </source>
</evidence>
<feature type="domain" description="BPTI/Kunitz inhibitor" evidence="13">
    <location>
        <begin position="2277"/>
        <end position="2327"/>
    </location>
</feature>
<feature type="domain" description="Ig-like" evidence="14">
    <location>
        <begin position="2839"/>
        <end position="2935"/>
    </location>
</feature>
<dbReference type="Pfam" id="PF19236">
    <property type="entry name" value="ADAMTS_CR_3"/>
    <property type="match status" value="1"/>
</dbReference>
<dbReference type="Gene3D" id="2.20.100.10">
    <property type="entry name" value="Thrombospondin type-1 (TSP1) repeat"/>
    <property type="match status" value="5"/>
</dbReference>
<feature type="compositionally biased region" description="Polar residues" evidence="12">
    <location>
        <begin position="1052"/>
        <end position="1081"/>
    </location>
</feature>
<feature type="domain" description="WAP" evidence="16">
    <location>
        <begin position="2481"/>
        <end position="2528"/>
    </location>
</feature>
<dbReference type="InterPro" id="IPR013273">
    <property type="entry name" value="ADAMTS/ADAMTS-like"/>
</dbReference>
<comment type="subcellular location">
    <subcellularLocation>
        <location evidence="1">Secreted</location>
        <location evidence="1">Extracellular space</location>
        <location evidence="1">Extracellular matrix</location>
        <location evidence="1">Basement membrane</location>
    </subcellularLocation>
</comment>
<dbReference type="InterPro" id="IPR010294">
    <property type="entry name" value="ADAMTS_spacer1"/>
</dbReference>
<evidence type="ECO:0000256" key="3">
    <source>
        <dbReference type="ARBA" id="ARBA00022525"/>
    </source>
</evidence>
<keyword evidence="18" id="KW-1185">Reference proteome</keyword>
<accession>A0AAW1UZZ8</accession>
<evidence type="ECO:0000256" key="4">
    <source>
        <dbReference type="ARBA" id="ARBA00022690"/>
    </source>
</evidence>
<feature type="compositionally biased region" description="Low complexity" evidence="12">
    <location>
        <begin position="1314"/>
        <end position="1341"/>
    </location>
</feature>
<evidence type="ECO:0000256" key="11">
    <source>
        <dbReference type="PIRSR" id="PIRSR613273-3"/>
    </source>
</evidence>
<name>A0AAW1UZZ8_9CUCU</name>
<dbReference type="InterPro" id="IPR036880">
    <property type="entry name" value="Kunitz_BPTI_sf"/>
</dbReference>
<dbReference type="Gene3D" id="4.10.410.10">
    <property type="entry name" value="Pancreatic trypsin inhibitor Kunitz domain"/>
    <property type="match status" value="10"/>
</dbReference>
<feature type="region of interest" description="Disordered" evidence="12">
    <location>
        <begin position="1363"/>
        <end position="1384"/>
    </location>
</feature>
<dbReference type="InterPro" id="IPR003599">
    <property type="entry name" value="Ig_sub"/>
</dbReference>
<dbReference type="FunFam" id="2.60.120.830:FF:000001">
    <property type="entry name" value="A disintegrin and metalloproteinase with thrombospondin motifs 1"/>
    <property type="match status" value="1"/>
</dbReference>
<dbReference type="GO" id="GO:0030198">
    <property type="term" value="P:extracellular matrix organization"/>
    <property type="evidence" value="ECO:0007669"/>
    <property type="project" value="InterPro"/>
</dbReference>
<dbReference type="FunFam" id="4.10.410.10:FF:000020">
    <property type="entry name" value="Collagen, type VI, alpha 3"/>
    <property type="match status" value="4"/>
</dbReference>
<keyword evidence="7" id="KW-0272">Extracellular matrix</keyword>
<dbReference type="InterPro" id="IPR013783">
    <property type="entry name" value="Ig-like_fold"/>
</dbReference>
<dbReference type="PANTHER" id="PTHR13723">
    <property type="entry name" value="ADAMTS A DISINTEGRIN AND METALLOPROTEASE WITH THROMBOSPONDIN MOTIFS PROTEASE"/>
    <property type="match status" value="1"/>
</dbReference>
<reference evidence="17 18" key="1">
    <citation type="submission" date="2023-03" db="EMBL/GenBank/DDBJ databases">
        <title>Genome insight into feeding habits of ladybird beetles.</title>
        <authorList>
            <person name="Li H.-S."/>
            <person name="Huang Y.-H."/>
            <person name="Pang H."/>
        </authorList>
    </citation>
    <scope>NUCLEOTIDE SEQUENCE [LARGE SCALE GENOMIC DNA]</scope>
    <source>
        <strain evidence="17">SYSU_2023b</strain>
        <tissue evidence="17">Whole body</tissue>
    </source>
</reference>
<dbReference type="Pfam" id="PF00014">
    <property type="entry name" value="Kunitz_BPTI"/>
    <property type="match status" value="10"/>
</dbReference>
<feature type="disulfide bond" evidence="11">
    <location>
        <begin position="64"/>
        <end position="96"/>
    </location>
</feature>
<feature type="region of interest" description="Disordered" evidence="12">
    <location>
        <begin position="875"/>
        <end position="899"/>
    </location>
</feature>
<dbReference type="InterPro" id="IPR020901">
    <property type="entry name" value="Prtase_inh_Kunz-CS"/>
</dbReference>
<feature type="disulfide bond" evidence="11">
    <location>
        <begin position="75"/>
        <end position="81"/>
    </location>
</feature>
<dbReference type="Pfam" id="PF08686">
    <property type="entry name" value="PLAC"/>
    <property type="match status" value="1"/>
</dbReference>
<gene>
    <name evidence="17" type="ORF">WA026_017598</name>
</gene>
<feature type="region of interest" description="Disordered" evidence="12">
    <location>
        <begin position="939"/>
        <end position="962"/>
    </location>
</feature>
<organism evidence="17 18">
    <name type="scientific">Henosepilachna vigintioctopunctata</name>
    <dbReference type="NCBI Taxonomy" id="420089"/>
    <lineage>
        <taxon>Eukaryota</taxon>
        <taxon>Metazoa</taxon>
        <taxon>Ecdysozoa</taxon>
        <taxon>Arthropoda</taxon>
        <taxon>Hexapoda</taxon>
        <taxon>Insecta</taxon>
        <taxon>Pterygota</taxon>
        <taxon>Neoptera</taxon>
        <taxon>Endopterygota</taxon>
        <taxon>Coleoptera</taxon>
        <taxon>Polyphaga</taxon>
        <taxon>Cucujiformia</taxon>
        <taxon>Coccinelloidea</taxon>
        <taxon>Coccinellidae</taxon>
        <taxon>Epilachninae</taxon>
        <taxon>Epilachnini</taxon>
        <taxon>Henosepilachna</taxon>
    </lineage>
</organism>
<dbReference type="InterPro" id="IPR010909">
    <property type="entry name" value="PLAC"/>
</dbReference>
<dbReference type="Proteomes" id="UP001431783">
    <property type="component" value="Unassembled WGS sequence"/>
</dbReference>
<keyword evidence="4" id="KW-0646">Protease inhibitor</keyword>
<feature type="compositionally biased region" description="Low complexity" evidence="12">
    <location>
        <begin position="1200"/>
        <end position="1213"/>
    </location>
</feature>
<feature type="compositionally biased region" description="Low complexity" evidence="12">
    <location>
        <begin position="881"/>
        <end position="899"/>
    </location>
</feature>
<dbReference type="SMART" id="SM00131">
    <property type="entry name" value="KU"/>
    <property type="match status" value="10"/>
</dbReference>
<feature type="domain" description="BPTI/Kunitz inhibitor" evidence="13">
    <location>
        <begin position="2343"/>
        <end position="2394"/>
    </location>
</feature>
<feature type="disulfide bond" evidence="11">
    <location>
        <begin position="60"/>
        <end position="91"/>
    </location>
</feature>
<dbReference type="GO" id="GO:0005604">
    <property type="term" value="C:basement membrane"/>
    <property type="evidence" value="ECO:0007669"/>
    <property type="project" value="UniProtKB-SubCell"/>
</dbReference>
<feature type="domain" description="Ig-like" evidence="14">
    <location>
        <begin position="2551"/>
        <end position="2640"/>
    </location>
</feature>
<dbReference type="SUPFAM" id="SSF48726">
    <property type="entry name" value="Immunoglobulin"/>
    <property type="match status" value="3"/>
</dbReference>
<dbReference type="InterPro" id="IPR003598">
    <property type="entry name" value="Ig_sub2"/>
</dbReference>
<feature type="domain" description="BPTI/Kunitz inhibitor" evidence="13">
    <location>
        <begin position="1834"/>
        <end position="1884"/>
    </location>
</feature>
<dbReference type="PANTHER" id="PTHR13723:SF281">
    <property type="entry name" value="PAPILIN"/>
    <property type="match status" value="1"/>
</dbReference>
<feature type="region of interest" description="Disordered" evidence="12">
    <location>
        <begin position="684"/>
        <end position="783"/>
    </location>
</feature>
<dbReference type="PROSITE" id="PS00280">
    <property type="entry name" value="BPTI_KUNITZ_1"/>
    <property type="match status" value="5"/>
</dbReference>
<evidence type="ECO:0000256" key="8">
    <source>
        <dbReference type="ARBA" id="ARBA00022900"/>
    </source>
</evidence>
<dbReference type="PROSITE" id="PS50092">
    <property type="entry name" value="TSP1"/>
    <property type="match status" value="6"/>
</dbReference>
<dbReference type="InterPro" id="IPR036645">
    <property type="entry name" value="Elafin-like_sf"/>
</dbReference>
<feature type="compositionally biased region" description="Low complexity" evidence="12">
    <location>
        <begin position="1229"/>
        <end position="1258"/>
    </location>
</feature>
<dbReference type="SUPFAM" id="SSF57362">
    <property type="entry name" value="BPTI-like"/>
    <property type="match status" value="10"/>
</dbReference>
<dbReference type="PROSITE" id="PS50279">
    <property type="entry name" value="BPTI_KUNITZ_2"/>
    <property type="match status" value="10"/>
</dbReference>
<dbReference type="PROSITE" id="PS50835">
    <property type="entry name" value="IG_LIKE"/>
    <property type="match status" value="3"/>
</dbReference>
<dbReference type="InterPro" id="IPR000884">
    <property type="entry name" value="TSP1_rpt"/>
</dbReference>
<dbReference type="GO" id="GO:0005576">
    <property type="term" value="C:extracellular region"/>
    <property type="evidence" value="ECO:0007669"/>
    <property type="project" value="InterPro"/>
</dbReference>
<dbReference type="Pfam" id="PF05986">
    <property type="entry name" value="ADAMTS_spacer1"/>
    <property type="match status" value="1"/>
</dbReference>
<evidence type="ECO:0000256" key="2">
    <source>
        <dbReference type="ARBA" id="ARBA00022473"/>
    </source>
</evidence>
<dbReference type="FunFam" id="2.60.40.10:FF:000032">
    <property type="entry name" value="palladin isoform X1"/>
    <property type="match status" value="1"/>
</dbReference>
<dbReference type="InterPro" id="IPR013098">
    <property type="entry name" value="Ig_I-set"/>
</dbReference>
<dbReference type="PROSITE" id="PS51390">
    <property type="entry name" value="WAP"/>
    <property type="match status" value="1"/>
</dbReference>
<evidence type="ECO:0000313" key="17">
    <source>
        <dbReference type="EMBL" id="KAK9886678.1"/>
    </source>
</evidence>
<dbReference type="SUPFAM" id="SSF57256">
    <property type="entry name" value="Elafin-like"/>
    <property type="match status" value="1"/>
</dbReference>
<feature type="compositionally biased region" description="Polar residues" evidence="12">
    <location>
        <begin position="1342"/>
        <end position="1351"/>
    </location>
</feature>
<evidence type="ECO:0000256" key="9">
    <source>
        <dbReference type="ARBA" id="ARBA00023157"/>
    </source>
</evidence>
<dbReference type="InterPro" id="IPR002223">
    <property type="entry name" value="Kunitz_BPTI"/>
</dbReference>
<feature type="domain" description="BPTI/Kunitz inhibitor" evidence="13">
    <location>
        <begin position="1893"/>
        <end position="1943"/>
    </location>
</feature>
<feature type="compositionally biased region" description="Polar residues" evidence="12">
    <location>
        <begin position="995"/>
        <end position="1011"/>
    </location>
</feature>
<proteinExistence type="predicted"/>
<keyword evidence="6" id="KW-0677">Repeat</keyword>
<feature type="domain" description="BPTI/Kunitz inhibitor" evidence="13">
    <location>
        <begin position="1953"/>
        <end position="2003"/>
    </location>
</feature>
<feature type="domain" description="BPTI/Kunitz inhibitor" evidence="13">
    <location>
        <begin position="1775"/>
        <end position="1825"/>
    </location>
</feature>
<feature type="domain" description="PLAC" evidence="15">
    <location>
        <begin position="2941"/>
        <end position="2980"/>
    </location>
</feature>
<feature type="region of interest" description="Disordered" evidence="12">
    <location>
        <begin position="1052"/>
        <end position="1258"/>
    </location>
</feature>
<dbReference type="PRINTS" id="PR00759">
    <property type="entry name" value="BASICPTASE"/>
</dbReference>
<dbReference type="InterPro" id="IPR036383">
    <property type="entry name" value="TSP1_rpt_sf"/>
</dbReference>
<dbReference type="SUPFAM" id="SSF82895">
    <property type="entry name" value="TSP-1 type 1 repeat"/>
    <property type="match status" value="7"/>
</dbReference>
<sequence>MLAIFITHLNTVFSRHRIRHYRDRFKRQQGANLFLPDSYVTDTDEPEEGVWTAWSSPSACSRTCNGGVSTQTRECETGYTCRGPKFRYISCNTQDCPDLSDFRAQQCSEFDKIPFDGVYYQWVPYTKAPNQCELNCMPIGERFYYRHKQQVADGTRCNDQSPDVCVQGKCRHVGCDMMLGSKIKEDKCRKCGGDGSTCQTITGRYDKQDLQVGYNNIILIPRGATNILVEEIEPSNNYLAIRNTSGHYYLNGNWRIDFPRTKEFAGCAFNYGRTPQGFAAPDTITALGPTDEPLIIVLLYQERNVGVDYEYSVPTLVNPGNDSEIYVWSFDPFNPCSVTCGGGFQYRNVTCVSRQNLNPAEKSLCDSNTKPAEVQECNIEPCSAQWVPYPWGKCSAPCGGKGEQVREITCQQINRGVSNIVDEDQCANQSKPPSSKPCSRGPICPKWHIGPWKPCDHLCGDGKQTRKVKCYTRNGTRVQTLRDEDCTDKKPEVSKPCNLRPCEGVDWISSQWSGCENKCGLSNETRKVHCASINGKIYPDDLCEPELKPESVRECEGHASCDYLFYASQWSECSAKCGQGIQTRTVFCGATDGKTVTKVDISKCDKSKKYDTIRNCTAEKKCAGEWFSGPWKECSRKCGGGIKMRKVICLLDSEVVKADECDLASIIFAQENCNTHSCAEGEEETTTIVTSTTPFESSTTLISEISSTPFETESTTEFLDTTESSSEGSSTTFTISSSSTSTELSSASSESLSSSSETSSSATEQSSMKSTTDSFSTFDSSTPVTLDDDYEIVQADNCDDGIWVDAETLEPLMGDDPYVNFEYEKIISKDPSPEDEELMLSDQVPDFLKQPNIISSDTLSGSGDSELDSSTDITISTDNFEGSGFSSTTDTSSSTEYTEITETGNTTEDILMTETVKSTTDKSMSTDSENKITTDTSITKEGKTTTEEKPPFESEAGAIPEPDVTDKVKVSQTLSTEISSLKTITSAASESTTAFGVTSESEITTEGFSTEKSSETDENVITSTTKTLSSTDIELSAETGLTTENKISTEVDLTTEKSSSSDIELTTANGLPIGSASTTNADSSTEIISTTEIQSTIGSSSTSESDSTEQSALTSESASSSESALTTENASTSESASTTEAGSTSAITSSSESGSTTENGSTIQSASTTEAGPTSAITSSSESGSTTGTALQSTIGSDFTTESLLSTESSTIIEGDKTDESYSTTYTPGISTSESGSSTESASTTISGLTTLSGPTTIDLTTESGSTIVSESTIVSGSTAEIGSTTESYSSTETGQSTETIQSTVMTDSTTKYSESTGSDLTSSSTEMIGSSTSMSSATTTEYVTSDSTESTIKYTESTEVTTEYTGTTESSTQYTGSTKSDLWSSSESTTSIVEIFTKKPRMCKRKKKKKGCATSKHGCCPDKVSSAKGPFDEGCPIPKTCKESKFGCCDDEVSPALGENKKGCPQSHCEETLFGCCPDNKTPAEGNDFEGCPPPPPACLGSKFGCCDDNATEAKGPNKKGCEDVTTEKPKEYCGNTTYGCCPDNETIAVGEDFEGCDIFKPNCEESYFKCCPDGKSSSKGPNFKGCEMPCSNSTFGCCPDGRTPSHGRRAEGCCLVYEHGCCPDNITPARGPQLEGCGCDYSSYGCCPDNQTVARGPNKEGCGCRYSEFGCCPDDFTSAKGVDYQGCSCQTFQFGCCPDGVTAATGPSQQGCGCRSTEFGCCSDDVTPAKGPARAGCDCSSSKFGCCLDGLTDARGENFEGCEEIPVNAQESCNMDKERGSCGNYSVKWFFDKDYGGCSRFWYGGCEGNGNRFKSKEECDNICVKPEGKDRCKLQKVSGPCEGYYVQWHYDSEKGYCEQFVYSGCLGNNNRFETLEECNQMCATDTIRDPCEQPLEEGPCRGNFPRWYFEKDSKSCKTFRYGGCKGNANNFASSDACMQKCGSTSAKKEYCNLPKVEGNCTKQEARWYSDSANEICKPFYYSGCNGNENNFVSEDACAADCPKTIQKDACHLPSETGECANYTDRFYYDTKDRACRHFYYGGCGGNENNFLTQEQCQQRCISGILEPITTPAPATEGPLLPEHCWAPSETGPCRAAMPRYFYDRNDGVCKNFIYGGCKGNRNNFKSIDDCYRHCGGSQDICSLPPVVGDCKGEYRQYHYDQASDTCKEFIFGGCGGNYNRFPDLISCEERCRKSPPIVPTESVPQTPAPRPSQALCYEQPDAGNCTSYQPAYFFNSTDGRCTPFSYTGCGGNHNRFQSEEQCERLCGEFSGQDVCEREKDAGPCDQNYPKYYYNKQTRRCLQFVYGGCGGNGNRFSSARECESLCLKRSETPSSETDPAVCVLPVDKGTCEGGYNKRWYFDNERGECIAFIYSGCGGNFNNFKTFPSCIATCKDYLVQTESPPTYPVGTHPCQTQFEQCAKLRCPYGIDAYVDENNCNNCRCNDPCRQVECAEGTKCAIDFNRNRTVDIDANFIAVCRQTNKEGHCPRMEQDDNTNCEKECYSDADCTLDLKCCRTGCGTVCAVPLVREPSPLVTQPIPGLTESPYYPPKIDEEEYHPEITGEIGGHITLRCAVKGNPQPHISWSKDGLEIDGTRSRYRIKLDQSLQIITLHTTDSGIYLCTADNNLGDPIQNQIKLDVVAPSTNKSASVLSDEEINPNVVVSLNAPSTLYCYALGFPIPAITWWKDDSLIPLKTSQFEVHKDFSLLIHSVQLSNLGIYTCQAYNGIGKAASYSVTVQAKGPYYGKVDPRDHRYLKYIINPPNTPTRPATMTSAQPSTPIVTTISPIIPQTPSPVAPPTYIPPYIPTPHENPTTKQQTETITPYVNTVAPDTPDRTPSSYIVPIKVNFTTPEKRFPVGVDVKLVCDFQGYPAPQLSWYKDGVPLTSSDRINIEVHPTGYSRLLIFKATKADSGIYECEAINAYSRGTSSSTITVEGMYVHPSCTDNKFFANCALIVQSKYCEHKYYARFCCRSCTEAGLLPVDGPHLQGVDKNHSIRSNLV</sequence>
<dbReference type="SMART" id="SM00409">
    <property type="entry name" value="IG"/>
    <property type="match status" value="3"/>
</dbReference>
<dbReference type="GO" id="GO:0006508">
    <property type="term" value="P:proteolysis"/>
    <property type="evidence" value="ECO:0007669"/>
    <property type="project" value="TreeGrafter"/>
</dbReference>